<reference evidence="1 2" key="1">
    <citation type="submission" date="2018-08" db="EMBL/GenBank/DDBJ databases">
        <title>Genome and evolution of the arbuscular mycorrhizal fungus Diversispora epigaea (formerly Glomus versiforme) and its bacterial endosymbionts.</title>
        <authorList>
            <person name="Sun X."/>
            <person name="Fei Z."/>
            <person name="Harrison M."/>
        </authorList>
    </citation>
    <scope>NUCLEOTIDE SEQUENCE [LARGE SCALE GENOMIC DNA]</scope>
    <source>
        <strain evidence="1 2">IT104</strain>
    </source>
</reference>
<dbReference type="Proteomes" id="UP000266861">
    <property type="component" value="Unassembled WGS sequence"/>
</dbReference>
<dbReference type="OrthoDB" id="512915at2759"/>
<protein>
    <submittedName>
        <fullName evidence="1">Uncharacterized protein</fullName>
    </submittedName>
</protein>
<proteinExistence type="predicted"/>
<gene>
    <name evidence="1" type="ORF">Glove_355g89</name>
</gene>
<dbReference type="EMBL" id="PQFF01000324">
    <property type="protein sequence ID" value="RHZ60303.1"/>
    <property type="molecule type" value="Genomic_DNA"/>
</dbReference>
<comment type="caution">
    <text evidence="1">The sequence shown here is derived from an EMBL/GenBank/DDBJ whole genome shotgun (WGS) entry which is preliminary data.</text>
</comment>
<accession>A0A397HGD1</accession>
<dbReference type="AlphaFoldDB" id="A0A397HGD1"/>
<evidence type="ECO:0000313" key="1">
    <source>
        <dbReference type="EMBL" id="RHZ60303.1"/>
    </source>
</evidence>
<keyword evidence="2" id="KW-1185">Reference proteome</keyword>
<sequence>MKVIKDATVSDDEETPFNSILDIYDKLNNKIIENLPNIESSIESDNISVMCQFNLKTLSLLKYLLHLSALEVCKQMNHLEIVDEKINLFLKDNDFTSTITATESSSTSKTFKLSYYSIDK</sequence>
<name>A0A397HGD1_9GLOM</name>
<evidence type="ECO:0000313" key="2">
    <source>
        <dbReference type="Proteomes" id="UP000266861"/>
    </source>
</evidence>
<organism evidence="1 2">
    <name type="scientific">Diversispora epigaea</name>
    <dbReference type="NCBI Taxonomy" id="1348612"/>
    <lineage>
        <taxon>Eukaryota</taxon>
        <taxon>Fungi</taxon>
        <taxon>Fungi incertae sedis</taxon>
        <taxon>Mucoromycota</taxon>
        <taxon>Glomeromycotina</taxon>
        <taxon>Glomeromycetes</taxon>
        <taxon>Diversisporales</taxon>
        <taxon>Diversisporaceae</taxon>
        <taxon>Diversispora</taxon>
    </lineage>
</organism>